<accession>A0ABM3N6X6</accession>
<comment type="similarity">
    <text evidence="1 4">Belongs to the glycosyl hydrolase 1 family.</text>
</comment>
<evidence type="ECO:0000313" key="7">
    <source>
        <dbReference type="Proteomes" id="UP001652740"/>
    </source>
</evidence>
<keyword evidence="2" id="KW-0378">Hydrolase</keyword>
<dbReference type="PANTHER" id="PTHR10353:SF36">
    <property type="entry name" value="LP05116P"/>
    <property type="match status" value="1"/>
</dbReference>
<name>A0ABM3N6X6_GALME</name>
<dbReference type="PANTHER" id="PTHR10353">
    <property type="entry name" value="GLYCOSYL HYDROLASE"/>
    <property type="match status" value="1"/>
</dbReference>
<keyword evidence="3" id="KW-0326">Glycosidase</keyword>
<proteinExistence type="inferred from homology"/>
<evidence type="ECO:0000256" key="6">
    <source>
        <dbReference type="SAM" id="SignalP"/>
    </source>
</evidence>
<dbReference type="Pfam" id="PF00232">
    <property type="entry name" value="Glyco_hydro_1"/>
    <property type="match status" value="1"/>
</dbReference>
<evidence type="ECO:0000256" key="3">
    <source>
        <dbReference type="ARBA" id="ARBA00023295"/>
    </source>
</evidence>
<keyword evidence="7" id="KW-1185">Reference proteome</keyword>
<dbReference type="RefSeq" id="XP_052759311.1">
    <property type="nucleotide sequence ID" value="XM_052903351.1"/>
</dbReference>
<evidence type="ECO:0000256" key="1">
    <source>
        <dbReference type="ARBA" id="ARBA00010838"/>
    </source>
</evidence>
<dbReference type="InterPro" id="IPR033132">
    <property type="entry name" value="GH_1_N_CS"/>
</dbReference>
<dbReference type="SUPFAM" id="SSF51445">
    <property type="entry name" value="(Trans)glycosidases"/>
    <property type="match status" value="1"/>
</dbReference>
<dbReference type="Proteomes" id="UP001652740">
    <property type="component" value="Unplaced"/>
</dbReference>
<organism evidence="7 8">
    <name type="scientific">Galleria mellonella</name>
    <name type="common">Greater wax moth</name>
    <dbReference type="NCBI Taxonomy" id="7137"/>
    <lineage>
        <taxon>Eukaryota</taxon>
        <taxon>Metazoa</taxon>
        <taxon>Ecdysozoa</taxon>
        <taxon>Arthropoda</taxon>
        <taxon>Hexapoda</taxon>
        <taxon>Insecta</taxon>
        <taxon>Pterygota</taxon>
        <taxon>Neoptera</taxon>
        <taxon>Endopterygota</taxon>
        <taxon>Lepidoptera</taxon>
        <taxon>Glossata</taxon>
        <taxon>Ditrysia</taxon>
        <taxon>Pyraloidea</taxon>
        <taxon>Pyralidae</taxon>
        <taxon>Galleriinae</taxon>
        <taxon>Galleria</taxon>
    </lineage>
</organism>
<dbReference type="GeneID" id="113513279"/>
<dbReference type="PROSITE" id="PS00653">
    <property type="entry name" value="GLYCOSYL_HYDROL_F1_2"/>
    <property type="match status" value="1"/>
</dbReference>
<sequence>MCYIVLIVLTALVTVGQCASYPSFPPGFKFGVATAAYQVEGAWNVSDKGVSIWDKITHDKSHLILDGSSGDVACDSYHLWKRDLEMLTELGVHFYRISLSWPRLLPTGHPNHISEDGKRYYNELIDALLEKGIEPAVTIYHWDMPQHLQDLGGWTNPLIADWLLAYARVVFTLFADRVKIWITINEPVMICDLGYGLGKHAPMLMTPNDIGSYMCNKNLLIAHAKVYRLYDEKFRPKYHGMISIVNHLAWLEAFTDDDSYMTYLAMQNTAGRYSHPIYSKEGGWPPEVERIVAINSERQGYPRSRLPAFTRQEIELVRGTFDFFGLNHYTSRAIRTLDPSEKRGALSFFGDGEYNYTITERPGWTVAGNGWLIPYPEGFRYLLKWIKQEYGDVKILVTENGYSTEAVNYIHDDDRLKYHKDYINQMLLAIKEDGVNVIGYTAWSLMDNFEWTDGYKAKFGLYEVNFTDPRRTRTPRKSAKFYAELIKHQRFIEIDSGTSSALYALSIIMVVIIILASIAGYYMYNRSKARRRMYIKKEFEADYELLMAEKPIIKE</sequence>
<feature type="signal peptide" evidence="6">
    <location>
        <begin position="1"/>
        <end position="20"/>
    </location>
</feature>
<keyword evidence="5" id="KW-0472">Membrane</keyword>
<keyword evidence="5" id="KW-0812">Transmembrane</keyword>
<dbReference type="Gene3D" id="3.20.20.80">
    <property type="entry name" value="Glycosidases"/>
    <property type="match status" value="1"/>
</dbReference>
<evidence type="ECO:0000256" key="5">
    <source>
        <dbReference type="SAM" id="Phobius"/>
    </source>
</evidence>
<keyword evidence="5" id="KW-1133">Transmembrane helix</keyword>
<gene>
    <name evidence="8" type="primary">LOC113513279</name>
</gene>
<feature type="transmembrane region" description="Helical" evidence="5">
    <location>
        <begin position="501"/>
        <end position="524"/>
    </location>
</feature>
<evidence type="ECO:0000313" key="8">
    <source>
        <dbReference type="RefSeq" id="XP_052759311.1"/>
    </source>
</evidence>
<keyword evidence="6" id="KW-0732">Signal</keyword>
<dbReference type="PRINTS" id="PR00131">
    <property type="entry name" value="GLHYDRLASE1"/>
</dbReference>
<reference evidence="8" key="1">
    <citation type="submission" date="2025-08" db="UniProtKB">
        <authorList>
            <consortium name="RefSeq"/>
        </authorList>
    </citation>
    <scope>IDENTIFICATION</scope>
    <source>
        <tissue evidence="8">Whole larvae</tissue>
    </source>
</reference>
<protein>
    <submittedName>
        <fullName evidence="8">Myrosinase 1-like</fullName>
    </submittedName>
</protein>
<evidence type="ECO:0000256" key="2">
    <source>
        <dbReference type="ARBA" id="ARBA00022801"/>
    </source>
</evidence>
<evidence type="ECO:0000256" key="4">
    <source>
        <dbReference type="RuleBase" id="RU003690"/>
    </source>
</evidence>
<feature type="chain" id="PRO_5047354374" evidence="6">
    <location>
        <begin position="21"/>
        <end position="555"/>
    </location>
</feature>
<dbReference type="InterPro" id="IPR001360">
    <property type="entry name" value="Glyco_hydro_1"/>
</dbReference>
<dbReference type="InterPro" id="IPR017853">
    <property type="entry name" value="GH"/>
</dbReference>